<dbReference type="Proteomes" id="UP000502248">
    <property type="component" value="Chromosome"/>
</dbReference>
<dbReference type="InterPro" id="IPR046953">
    <property type="entry name" value="Spore_GerAC-like_C"/>
</dbReference>
<feature type="domain" description="Spore germination GerAC-like C-terminal" evidence="8">
    <location>
        <begin position="199"/>
        <end position="367"/>
    </location>
</feature>
<evidence type="ECO:0000313" key="10">
    <source>
        <dbReference type="EMBL" id="QJD85442.1"/>
    </source>
</evidence>
<evidence type="ECO:0000256" key="6">
    <source>
        <dbReference type="ARBA" id="ARBA00023139"/>
    </source>
</evidence>
<keyword evidence="5" id="KW-0472">Membrane</keyword>
<dbReference type="InterPro" id="IPR057336">
    <property type="entry name" value="GerAC_N"/>
</dbReference>
<protein>
    <submittedName>
        <fullName evidence="10">Ger(X)C family spore germination protein</fullName>
    </submittedName>
</protein>
<organism evidence="10 11">
    <name type="scientific">Cohnella herbarum</name>
    <dbReference type="NCBI Taxonomy" id="2728023"/>
    <lineage>
        <taxon>Bacteria</taxon>
        <taxon>Bacillati</taxon>
        <taxon>Bacillota</taxon>
        <taxon>Bacilli</taxon>
        <taxon>Bacillales</taxon>
        <taxon>Paenibacillaceae</taxon>
        <taxon>Cohnella</taxon>
    </lineage>
</organism>
<evidence type="ECO:0000256" key="2">
    <source>
        <dbReference type="ARBA" id="ARBA00007886"/>
    </source>
</evidence>
<dbReference type="RefSeq" id="WP_169281704.1">
    <property type="nucleotide sequence ID" value="NZ_CP051680.1"/>
</dbReference>
<dbReference type="PANTHER" id="PTHR35789:SF1">
    <property type="entry name" value="SPORE GERMINATION PROTEIN B3"/>
    <property type="match status" value="1"/>
</dbReference>
<evidence type="ECO:0000256" key="4">
    <source>
        <dbReference type="ARBA" id="ARBA00022729"/>
    </source>
</evidence>
<dbReference type="AlphaFoldDB" id="A0A7Z2VLV8"/>
<dbReference type="KEGG" id="cheb:HH215_21175"/>
<dbReference type="Pfam" id="PF25198">
    <property type="entry name" value="Spore_GerAC_N"/>
    <property type="match status" value="1"/>
</dbReference>
<proteinExistence type="inferred from homology"/>
<dbReference type="Pfam" id="PF05504">
    <property type="entry name" value="Spore_GerAC"/>
    <property type="match status" value="1"/>
</dbReference>
<accession>A0A7Z2VLV8</accession>
<comment type="subcellular location">
    <subcellularLocation>
        <location evidence="1">Membrane</location>
        <topology evidence="1">Lipid-anchor</topology>
    </subcellularLocation>
</comment>
<dbReference type="GO" id="GO:0016020">
    <property type="term" value="C:membrane"/>
    <property type="evidence" value="ECO:0007669"/>
    <property type="project" value="UniProtKB-SubCell"/>
</dbReference>
<dbReference type="InterPro" id="IPR008844">
    <property type="entry name" value="Spore_GerAC-like"/>
</dbReference>
<evidence type="ECO:0000256" key="7">
    <source>
        <dbReference type="ARBA" id="ARBA00023288"/>
    </source>
</evidence>
<dbReference type="PROSITE" id="PS51257">
    <property type="entry name" value="PROKAR_LIPOPROTEIN"/>
    <property type="match status" value="1"/>
</dbReference>
<dbReference type="PANTHER" id="PTHR35789">
    <property type="entry name" value="SPORE GERMINATION PROTEIN B3"/>
    <property type="match status" value="1"/>
</dbReference>
<evidence type="ECO:0000256" key="5">
    <source>
        <dbReference type="ARBA" id="ARBA00023136"/>
    </source>
</evidence>
<dbReference type="GO" id="GO:0009847">
    <property type="term" value="P:spore germination"/>
    <property type="evidence" value="ECO:0007669"/>
    <property type="project" value="InterPro"/>
</dbReference>
<gene>
    <name evidence="10" type="ORF">HH215_21175</name>
</gene>
<name>A0A7Z2VLV8_9BACL</name>
<reference evidence="10 11" key="1">
    <citation type="submission" date="2020-04" db="EMBL/GenBank/DDBJ databases">
        <title>Genome sequencing of novel species.</title>
        <authorList>
            <person name="Heo J."/>
            <person name="Kim S.-J."/>
            <person name="Kim J.-S."/>
            <person name="Hong S.-B."/>
            <person name="Kwon S.-W."/>
        </authorList>
    </citation>
    <scope>NUCLEOTIDE SEQUENCE [LARGE SCALE GENOMIC DNA]</scope>
    <source>
        <strain evidence="10 11">MFER-1</strain>
    </source>
</reference>
<dbReference type="Gene3D" id="3.30.300.210">
    <property type="entry name" value="Nutrient germinant receptor protein C, domain 3"/>
    <property type="match status" value="1"/>
</dbReference>
<dbReference type="EMBL" id="CP051680">
    <property type="protein sequence ID" value="QJD85442.1"/>
    <property type="molecule type" value="Genomic_DNA"/>
</dbReference>
<evidence type="ECO:0000256" key="1">
    <source>
        <dbReference type="ARBA" id="ARBA00004635"/>
    </source>
</evidence>
<comment type="similarity">
    <text evidence="2">Belongs to the GerABKC lipoprotein family.</text>
</comment>
<keyword evidence="4" id="KW-0732">Signal</keyword>
<keyword evidence="7" id="KW-0449">Lipoprotein</keyword>
<keyword evidence="11" id="KW-1185">Reference proteome</keyword>
<dbReference type="NCBIfam" id="TIGR02887">
    <property type="entry name" value="spore_ger_x_C"/>
    <property type="match status" value="1"/>
</dbReference>
<evidence type="ECO:0000259" key="8">
    <source>
        <dbReference type="Pfam" id="PF05504"/>
    </source>
</evidence>
<evidence type="ECO:0000259" key="9">
    <source>
        <dbReference type="Pfam" id="PF25198"/>
    </source>
</evidence>
<keyword evidence="3" id="KW-0309">Germination</keyword>
<sequence>MKKILVRATIGIVVLMLSGCWDQQLLKNERNVSIGGMDQGPNGMLKATVSIRDITVTEAGSKDSSEVHTVVARSTQHARELIDEEVSGGYSPAKMRVLLFGEELVRNHDIMPYLDVYYRDSKSPLNARIAVTKGTAQEMVQLKKIATKTIGLYIDDLLNSQEEGTAIPKVNIQTLHPLDRGYDFSLPYLLIREGMPTVDGIALFSGIKMTETLDLDESRIYLLLTGLKNKNLRLTLKSVDREKTNSYNYVTIDVKKLKRKLKVSVSGEGDISVNLNLKLRVAVVEDPSNHLYKMRVMHELEKFLSGQLTEEARTVVRTMQRSEHDGLGIARRLMSYHPKIWKKLDWEEAYPRIMFNTNVSVQIVNTGITQ</sequence>
<dbReference type="InterPro" id="IPR038501">
    <property type="entry name" value="Spore_GerAC_C_sf"/>
</dbReference>
<evidence type="ECO:0000313" key="11">
    <source>
        <dbReference type="Proteomes" id="UP000502248"/>
    </source>
</evidence>
<evidence type="ECO:0000256" key="3">
    <source>
        <dbReference type="ARBA" id="ARBA00022544"/>
    </source>
</evidence>
<keyword evidence="6" id="KW-0564">Palmitate</keyword>
<feature type="domain" description="Spore germination protein N-terminal" evidence="9">
    <location>
        <begin position="22"/>
        <end position="189"/>
    </location>
</feature>